<dbReference type="PANTHER" id="PTHR18460:SF3">
    <property type="entry name" value="TELO2-INTERACTING PROTEIN 1 HOMOLOG"/>
    <property type="match status" value="1"/>
</dbReference>
<dbReference type="Pfam" id="PF24173">
    <property type="entry name" value="TPR_TTI1_N"/>
    <property type="match status" value="1"/>
</dbReference>
<organism evidence="4 5">
    <name type="scientific">Candida verbasci</name>
    <dbReference type="NCBI Taxonomy" id="1227364"/>
    <lineage>
        <taxon>Eukaryota</taxon>
        <taxon>Fungi</taxon>
        <taxon>Dikarya</taxon>
        <taxon>Ascomycota</taxon>
        <taxon>Saccharomycotina</taxon>
        <taxon>Pichiomycetes</taxon>
        <taxon>Debaryomycetaceae</taxon>
        <taxon>Candida/Lodderomyces clade</taxon>
        <taxon>Candida</taxon>
    </lineage>
</organism>
<feature type="compositionally biased region" description="Basic and acidic residues" evidence="1">
    <location>
        <begin position="858"/>
        <end position="871"/>
    </location>
</feature>
<evidence type="ECO:0000313" key="5">
    <source>
        <dbReference type="Proteomes" id="UP001152885"/>
    </source>
</evidence>
<evidence type="ECO:0000313" key="4">
    <source>
        <dbReference type="EMBL" id="CAI5757583.1"/>
    </source>
</evidence>
<feature type="domain" description="TTI1 C-terminal TPR" evidence="3">
    <location>
        <begin position="800"/>
        <end position="962"/>
    </location>
</feature>
<name>A0A9W4XCU4_9ASCO</name>
<dbReference type="InterPro" id="IPR057567">
    <property type="entry name" value="TPR_TTI1_C"/>
</dbReference>
<evidence type="ECO:0000259" key="3">
    <source>
        <dbReference type="Pfam" id="PF24181"/>
    </source>
</evidence>
<evidence type="ECO:0008006" key="6">
    <source>
        <dbReference type="Google" id="ProtNLM"/>
    </source>
</evidence>
<dbReference type="OrthoDB" id="6781668at2759"/>
<comment type="caution">
    <text evidence="4">The sequence shown here is derived from an EMBL/GenBank/DDBJ whole genome shotgun (WGS) entry which is preliminary data.</text>
</comment>
<sequence length="1099" mass="126278">MSLKEQEKVLSKELFDQLKPCCIELSQESLIPNINENKIISLLTSIESILNNHYNVNHENYYRLLPNIADYIFFPISSLLKLPNLSSGIIQHILNIISFLLDDCWSYTQNYTLIDQLFPLILYLSSEDLTKTPISITEKSIQFKCAAINALFSISKSVDASYYDSKRLVYLSNSVTILLAVINSTKPEVQENIDLIIKSFDLLLQLMKFLSSSQQSMILPGIVSSITNFVSTYSNLNYQIIIKILRVLSMVISSSFNDKDLNAKLNLNPIENLSDLHAIWDDDERTLDESINDITITEVDNRSMSWLKATSKQLKTTLIILFKSIILRNKTRLQTNNQLNSEVLNFVISILKNCFISLFTEFASLSLDILSLLIFTTYEDKIREKTIGISNSIIEILDSEEKQKALFALVKSKLSELIESKISTIIFSTDEDKIIMNFIAIQFNFMILYDLSKVLNPNYTELNYLKRKCLNLLQEYMVDNYKFEHQKKPKSKSKINTNNEINKLDSIELPSYINVKNIATQKKTEIPYVNNIKILARKWTNNDLTTTTNEDIKITSKFLDTTVSNFIQFLASLNKEDLATDVEQILESSDDLLNKAVSLWIASNLIKDNLDQVNEFNPNDFLNGMNIDQDQENEVASLILMTSEEIISNIDMDNPNEIAFTSALKAISTIVGTMTLDSFRTNLLMDHLIYLFQALTLTNHPTIQHQAQLTIKKILDTYYNGSMVSLVLDNADYLIDSISLLMSVASQLTPMLPGILLIITKVAGIQLLESNQLNDIITDMFVIIDSYHGYTKIVESFFIVFEALIEQIVNYYNIKTQIEDDPSRNKSMYKPWGMTNEAQLKKFLKNHLSEPAEEEEKFFERPADKPFSEIKDSDDEDSDDEQLEKEEPWTSPIPKNIYMMLQKIFKYGFVLISQPSHSLQGQILKCLNLIYPLLSTNYNQILPIITSNWPHLVALITNSNSLSTTITNNYYSSEDINLIIQSLKFVSKILKEDRDREEFFFSRKFQETWDFISNYSSLKSGKSDGGQLVSKNAVLTFRNYPKLKHSLIEFLILGVQNYERQISDSRRYDIVKLCYWLNIPDDIELSRDTLCIIEVLKSN</sequence>
<reference evidence="4" key="1">
    <citation type="submission" date="2022-12" db="EMBL/GenBank/DDBJ databases">
        <authorList>
            <person name="Brejova B."/>
        </authorList>
    </citation>
    <scope>NUCLEOTIDE SEQUENCE</scope>
</reference>
<accession>A0A9W4XCU4</accession>
<dbReference type="EMBL" id="CANTUO010000002">
    <property type="protein sequence ID" value="CAI5757583.1"/>
    <property type="molecule type" value="Genomic_DNA"/>
</dbReference>
<dbReference type="InterPro" id="IPR057566">
    <property type="entry name" value="TPR_TTI1_N"/>
</dbReference>
<dbReference type="Pfam" id="PF24181">
    <property type="entry name" value="TPR_TTI1_C"/>
    <property type="match status" value="1"/>
</dbReference>
<dbReference type="Pfam" id="PF21547">
    <property type="entry name" value="TTI1"/>
    <property type="match status" value="1"/>
</dbReference>
<dbReference type="InterPro" id="IPR049362">
    <property type="entry name" value="TTI1_rpt"/>
</dbReference>
<evidence type="ECO:0000256" key="1">
    <source>
        <dbReference type="SAM" id="MobiDB-lite"/>
    </source>
</evidence>
<protein>
    <recommendedName>
        <fullName evidence="6">TEL2-interacting protein 1</fullName>
    </recommendedName>
</protein>
<feature type="domain" description="TTI1 N-terminal TPR" evidence="2">
    <location>
        <begin position="15"/>
        <end position="370"/>
    </location>
</feature>
<feature type="region of interest" description="Disordered" evidence="1">
    <location>
        <begin position="851"/>
        <end position="887"/>
    </location>
</feature>
<keyword evidence="5" id="KW-1185">Reference proteome</keyword>
<proteinExistence type="predicted"/>
<dbReference type="InterPro" id="IPR052587">
    <property type="entry name" value="TELO2-interacting_protein_1"/>
</dbReference>
<dbReference type="PANTHER" id="PTHR18460">
    <property type="entry name" value="TEL2 INTERACTING PROTEIN 1 TTI1 FAMILY MEMBER"/>
    <property type="match status" value="1"/>
</dbReference>
<dbReference type="GO" id="GO:0005737">
    <property type="term" value="C:cytoplasm"/>
    <property type="evidence" value="ECO:0007669"/>
    <property type="project" value="TreeGrafter"/>
</dbReference>
<dbReference type="Proteomes" id="UP001152885">
    <property type="component" value="Unassembled WGS sequence"/>
</dbReference>
<gene>
    <name evidence="4" type="ORF">CANVERA_P2097</name>
</gene>
<evidence type="ECO:0000259" key="2">
    <source>
        <dbReference type="Pfam" id="PF24173"/>
    </source>
</evidence>
<feature type="compositionally biased region" description="Acidic residues" evidence="1">
    <location>
        <begin position="872"/>
        <end position="884"/>
    </location>
</feature>
<dbReference type="AlphaFoldDB" id="A0A9W4XCU4"/>